<reference evidence="3" key="1">
    <citation type="journal article" date="2019" name="Int. J. Syst. Evol. Microbiol.">
        <title>The Global Catalogue of Microorganisms (GCM) 10K type strain sequencing project: providing services to taxonomists for standard genome sequencing and annotation.</title>
        <authorList>
            <consortium name="The Broad Institute Genomics Platform"/>
            <consortium name="The Broad Institute Genome Sequencing Center for Infectious Disease"/>
            <person name="Wu L."/>
            <person name="Ma J."/>
        </authorList>
    </citation>
    <scope>NUCLEOTIDE SEQUENCE [LARGE SCALE GENOMIC DNA]</scope>
    <source>
        <strain evidence="3">CCM 4481</strain>
    </source>
</reference>
<gene>
    <name evidence="2" type="ORF">ACFO5W_00480</name>
</gene>
<evidence type="ECO:0000313" key="2">
    <source>
        <dbReference type="EMBL" id="MFC4525095.1"/>
    </source>
</evidence>
<evidence type="ECO:0000313" key="3">
    <source>
        <dbReference type="Proteomes" id="UP001595961"/>
    </source>
</evidence>
<accession>A0ABV9BWI3</accession>
<dbReference type="RefSeq" id="WP_266149998.1">
    <property type="nucleotide sequence ID" value="NZ_CP064028.1"/>
</dbReference>
<comment type="caution">
    <text evidence="2">The sequence shown here is derived from an EMBL/GenBank/DDBJ whole genome shotgun (WGS) entry which is preliminary data.</text>
</comment>
<dbReference type="Proteomes" id="UP001595961">
    <property type="component" value="Unassembled WGS sequence"/>
</dbReference>
<feature type="region of interest" description="Disordered" evidence="1">
    <location>
        <begin position="1"/>
        <end position="25"/>
    </location>
</feature>
<keyword evidence="3" id="KW-1185">Reference proteome</keyword>
<organism evidence="2 3">
    <name type="scientific">Dyella halodurans</name>
    <dbReference type="NCBI Taxonomy" id="1920171"/>
    <lineage>
        <taxon>Bacteria</taxon>
        <taxon>Pseudomonadati</taxon>
        <taxon>Pseudomonadota</taxon>
        <taxon>Gammaproteobacteria</taxon>
        <taxon>Lysobacterales</taxon>
        <taxon>Rhodanobacteraceae</taxon>
        <taxon>Dyella</taxon>
    </lineage>
</organism>
<sequence length="116" mass="12696">MATVDHTAAAGPTAPNGVTRPTNPLGRPFWTFSRAKDGDKFRSARIVGLCMGIQAVTRILVNSDTFRIIQSKCQEMEPGNWPLDNEVTEGMFAALYFLSEQAELACKASLDELGFE</sequence>
<proteinExistence type="predicted"/>
<name>A0ABV9BWI3_9GAMM</name>
<dbReference type="EMBL" id="JBHSGA010000003">
    <property type="protein sequence ID" value="MFC4525095.1"/>
    <property type="molecule type" value="Genomic_DNA"/>
</dbReference>
<protein>
    <submittedName>
        <fullName evidence="2">Uncharacterized protein</fullName>
    </submittedName>
</protein>
<evidence type="ECO:0000256" key="1">
    <source>
        <dbReference type="SAM" id="MobiDB-lite"/>
    </source>
</evidence>